<evidence type="ECO:0000313" key="5">
    <source>
        <dbReference type="Proteomes" id="UP000320244"/>
    </source>
</evidence>
<dbReference type="Gene3D" id="2.60.120.10">
    <property type="entry name" value="Jelly Rolls"/>
    <property type="match status" value="1"/>
</dbReference>
<dbReference type="InterPro" id="IPR001387">
    <property type="entry name" value="Cro/C1-type_HTH"/>
</dbReference>
<dbReference type="PANTHER" id="PTHR46797:SF1">
    <property type="entry name" value="METHYLPHOSPHONATE SYNTHASE"/>
    <property type="match status" value="1"/>
</dbReference>
<dbReference type="SUPFAM" id="SSF47413">
    <property type="entry name" value="lambda repressor-like DNA-binding domains"/>
    <property type="match status" value="1"/>
</dbReference>
<reference evidence="4 5" key="1">
    <citation type="submission" date="2019-05" db="EMBL/GenBank/DDBJ databases">
        <authorList>
            <person name="Lee S.D."/>
        </authorList>
    </citation>
    <scope>NUCLEOTIDE SEQUENCE [LARGE SCALE GENOMIC DNA]</scope>
    <source>
        <strain evidence="4 5">C5-26</strain>
    </source>
</reference>
<sequence length="245" mass="26526">MSVSRVSPVSSGRCSSSTRPVMRWSSRPSRTRPSCSRSKTVNAYDNEASVGTPTGDGALDQDFLSQVGSRIRALRTIRTLTVQQLADRSQISRRLLTQIELGQANPSLVTVTRIARELGTEFTNLLGDSAADAPVVVHPQADHTLVWSSQAGSSAHLLIATAESRSADLWLWHLAPGDTYRGQADPTRSQELFYVLAGTLTITVDDQEVVVPTGASCRLRSDRLYAYVNGGDQPVDFVRTVVLAA</sequence>
<dbReference type="InterPro" id="IPR010982">
    <property type="entry name" value="Lambda_DNA-bd_dom_sf"/>
</dbReference>
<evidence type="ECO:0000259" key="3">
    <source>
        <dbReference type="PROSITE" id="PS50943"/>
    </source>
</evidence>
<organism evidence="4 5">
    <name type="scientific">Leekyejoonella antrihumi</name>
    <dbReference type="NCBI Taxonomy" id="1660198"/>
    <lineage>
        <taxon>Bacteria</taxon>
        <taxon>Bacillati</taxon>
        <taxon>Actinomycetota</taxon>
        <taxon>Actinomycetes</taxon>
        <taxon>Micrococcales</taxon>
        <taxon>Dermacoccaceae</taxon>
        <taxon>Leekyejoonella</taxon>
    </lineage>
</organism>
<gene>
    <name evidence="4" type="ORF">FGL98_07510</name>
</gene>
<dbReference type="InterPro" id="IPR011051">
    <property type="entry name" value="RmlC_Cupin_sf"/>
</dbReference>
<dbReference type="Proteomes" id="UP000320244">
    <property type="component" value="Unassembled WGS sequence"/>
</dbReference>
<dbReference type="AlphaFoldDB" id="A0A563E5W7"/>
<keyword evidence="1" id="KW-0238">DNA-binding</keyword>
<dbReference type="OrthoDB" id="9810578at2"/>
<evidence type="ECO:0000256" key="2">
    <source>
        <dbReference type="SAM" id="MobiDB-lite"/>
    </source>
</evidence>
<dbReference type="GO" id="GO:0003677">
    <property type="term" value="F:DNA binding"/>
    <property type="evidence" value="ECO:0007669"/>
    <property type="project" value="UniProtKB-KW"/>
</dbReference>
<comment type="caution">
    <text evidence="4">The sequence shown here is derived from an EMBL/GenBank/DDBJ whole genome shotgun (WGS) entry which is preliminary data.</text>
</comment>
<dbReference type="PROSITE" id="PS50943">
    <property type="entry name" value="HTH_CROC1"/>
    <property type="match status" value="1"/>
</dbReference>
<dbReference type="InterPro" id="IPR014710">
    <property type="entry name" value="RmlC-like_jellyroll"/>
</dbReference>
<dbReference type="GO" id="GO:0003700">
    <property type="term" value="F:DNA-binding transcription factor activity"/>
    <property type="evidence" value="ECO:0007669"/>
    <property type="project" value="TreeGrafter"/>
</dbReference>
<name>A0A563E5W7_9MICO</name>
<evidence type="ECO:0000256" key="1">
    <source>
        <dbReference type="ARBA" id="ARBA00023125"/>
    </source>
</evidence>
<dbReference type="PANTHER" id="PTHR46797">
    <property type="entry name" value="HTH-TYPE TRANSCRIPTIONAL REGULATOR"/>
    <property type="match status" value="1"/>
</dbReference>
<dbReference type="EMBL" id="VCQV01000007">
    <property type="protein sequence ID" value="TWP37244.1"/>
    <property type="molecule type" value="Genomic_DNA"/>
</dbReference>
<dbReference type="Pfam" id="PF12844">
    <property type="entry name" value="HTH_19"/>
    <property type="match status" value="1"/>
</dbReference>
<dbReference type="InterPro" id="IPR050807">
    <property type="entry name" value="TransReg_Diox_bact_type"/>
</dbReference>
<accession>A0A563E5W7</accession>
<dbReference type="CDD" id="cd02209">
    <property type="entry name" value="cupin_XRE_C"/>
    <property type="match status" value="1"/>
</dbReference>
<dbReference type="Pfam" id="PF07883">
    <property type="entry name" value="Cupin_2"/>
    <property type="match status" value="1"/>
</dbReference>
<dbReference type="Gene3D" id="1.10.260.40">
    <property type="entry name" value="lambda repressor-like DNA-binding domains"/>
    <property type="match status" value="1"/>
</dbReference>
<proteinExistence type="predicted"/>
<feature type="domain" description="HTH cro/C1-type" evidence="3">
    <location>
        <begin position="71"/>
        <end position="125"/>
    </location>
</feature>
<dbReference type="SUPFAM" id="SSF51182">
    <property type="entry name" value="RmlC-like cupins"/>
    <property type="match status" value="1"/>
</dbReference>
<dbReference type="CDD" id="cd00093">
    <property type="entry name" value="HTH_XRE"/>
    <property type="match status" value="1"/>
</dbReference>
<dbReference type="InterPro" id="IPR013096">
    <property type="entry name" value="Cupin_2"/>
</dbReference>
<protein>
    <submittedName>
        <fullName evidence="4">Cupin domain-containing protein</fullName>
    </submittedName>
</protein>
<dbReference type="GO" id="GO:0005829">
    <property type="term" value="C:cytosol"/>
    <property type="evidence" value="ECO:0007669"/>
    <property type="project" value="TreeGrafter"/>
</dbReference>
<evidence type="ECO:0000313" key="4">
    <source>
        <dbReference type="EMBL" id="TWP37244.1"/>
    </source>
</evidence>
<reference evidence="4 5" key="2">
    <citation type="submission" date="2019-08" db="EMBL/GenBank/DDBJ databases">
        <title>Jejuicoccus antrihumi gen. nov., sp. nov., a new member of the family Dermacoccaceae isolated from a cave.</title>
        <authorList>
            <person name="Schumann P."/>
            <person name="Kim I.S."/>
        </authorList>
    </citation>
    <scope>NUCLEOTIDE SEQUENCE [LARGE SCALE GENOMIC DNA]</scope>
    <source>
        <strain evidence="4 5">C5-26</strain>
    </source>
</reference>
<feature type="region of interest" description="Disordered" evidence="2">
    <location>
        <begin position="1"/>
        <end position="39"/>
    </location>
</feature>
<dbReference type="SMART" id="SM00530">
    <property type="entry name" value="HTH_XRE"/>
    <property type="match status" value="1"/>
</dbReference>
<feature type="compositionally biased region" description="Low complexity" evidence="2">
    <location>
        <begin position="1"/>
        <end position="38"/>
    </location>
</feature>
<keyword evidence="5" id="KW-1185">Reference proteome</keyword>